<dbReference type="InterPro" id="IPR011006">
    <property type="entry name" value="CheY-like_superfamily"/>
</dbReference>
<gene>
    <name evidence="4" type="ORF">KCG34_03300</name>
</gene>
<dbReference type="KEGG" id="caul:KCG34_03300"/>
<feature type="modified residue" description="4-aspartylphosphate" evidence="2">
    <location>
        <position position="57"/>
    </location>
</feature>
<sequence length="119" mass="12748">MAELQPQVLVIEDEALICMLLEDVLEGLGCAIVGPAMTVEQGEKLARSEALQFAVLDVNLGRGDSFGVADILAERGVPFAFITGYGKAGVRKDLQGAPVLQKPIDIDRLEQILRESAVI</sequence>
<dbReference type="SMART" id="SM00448">
    <property type="entry name" value="REC"/>
    <property type="match status" value="1"/>
</dbReference>
<proteinExistence type="predicted"/>
<dbReference type="PANTHER" id="PTHR44591:SF24">
    <property type="entry name" value="PROTEIN-GLUTAMATE METHYLESTERASE_PROTEIN-GLUTAMINE GLUTAMINASE 1"/>
    <property type="match status" value="1"/>
</dbReference>
<dbReference type="Pfam" id="PF00072">
    <property type="entry name" value="Response_reg"/>
    <property type="match status" value="1"/>
</dbReference>
<evidence type="ECO:0000313" key="4">
    <source>
        <dbReference type="EMBL" id="QUD88929.1"/>
    </source>
</evidence>
<dbReference type="PROSITE" id="PS50110">
    <property type="entry name" value="RESPONSE_REGULATORY"/>
    <property type="match status" value="1"/>
</dbReference>
<evidence type="ECO:0000256" key="1">
    <source>
        <dbReference type="ARBA" id="ARBA00022553"/>
    </source>
</evidence>
<evidence type="ECO:0000256" key="2">
    <source>
        <dbReference type="PROSITE-ProRule" id="PRU00169"/>
    </source>
</evidence>
<dbReference type="PANTHER" id="PTHR44591">
    <property type="entry name" value="STRESS RESPONSE REGULATOR PROTEIN 1"/>
    <property type="match status" value="1"/>
</dbReference>
<dbReference type="InterPro" id="IPR001789">
    <property type="entry name" value="Sig_transdc_resp-reg_receiver"/>
</dbReference>
<keyword evidence="5" id="KW-1185">Reference proteome</keyword>
<keyword evidence="1 2" id="KW-0597">Phosphoprotein</keyword>
<dbReference type="RefSeq" id="WP_211938979.1">
    <property type="nucleotide sequence ID" value="NZ_CP073078.1"/>
</dbReference>
<name>A0A975G1L4_9CAUL</name>
<dbReference type="Proteomes" id="UP000676409">
    <property type="component" value="Chromosome"/>
</dbReference>
<feature type="domain" description="Response regulatory" evidence="3">
    <location>
        <begin position="7"/>
        <end position="117"/>
    </location>
</feature>
<dbReference type="GO" id="GO:0000160">
    <property type="term" value="P:phosphorelay signal transduction system"/>
    <property type="evidence" value="ECO:0007669"/>
    <property type="project" value="InterPro"/>
</dbReference>
<evidence type="ECO:0000313" key="5">
    <source>
        <dbReference type="Proteomes" id="UP000676409"/>
    </source>
</evidence>
<organism evidence="4 5">
    <name type="scientific">Phenylobacterium montanum</name>
    <dbReference type="NCBI Taxonomy" id="2823693"/>
    <lineage>
        <taxon>Bacteria</taxon>
        <taxon>Pseudomonadati</taxon>
        <taxon>Pseudomonadota</taxon>
        <taxon>Alphaproteobacteria</taxon>
        <taxon>Caulobacterales</taxon>
        <taxon>Caulobacteraceae</taxon>
        <taxon>Phenylobacterium</taxon>
    </lineage>
</organism>
<dbReference type="EMBL" id="CP073078">
    <property type="protein sequence ID" value="QUD88929.1"/>
    <property type="molecule type" value="Genomic_DNA"/>
</dbReference>
<evidence type="ECO:0000259" key="3">
    <source>
        <dbReference type="PROSITE" id="PS50110"/>
    </source>
</evidence>
<dbReference type="AlphaFoldDB" id="A0A975G1L4"/>
<dbReference type="InterPro" id="IPR050595">
    <property type="entry name" value="Bact_response_regulator"/>
</dbReference>
<dbReference type="Gene3D" id="3.40.50.2300">
    <property type="match status" value="1"/>
</dbReference>
<dbReference type="SUPFAM" id="SSF52172">
    <property type="entry name" value="CheY-like"/>
    <property type="match status" value="1"/>
</dbReference>
<reference evidence="4" key="1">
    <citation type="submission" date="2021-04" db="EMBL/GenBank/DDBJ databases">
        <title>The complete genome sequence of Caulobacter sp. S6.</title>
        <authorList>
            <person name="Tang Y."/>
            <person name="Ouyang W."/>
            <person name="Liu Q."/>
            <person name="Huang B."/>
            <person name="Guo Z."/>
            <person name="Lei P."/>
        </authorList>
    </citation>
    <scope>NUCLEOTIDE SEQUENCE</scope>
    <source>
        <strain evidence="4">S6</strain>
    </source>
</reference>
<protein>
    <submittedName>
        <fullName evidence="4">Response regulator</fullName>
    </submittedName>
</protein>
<accession>A0A975G1L4</accession>